<evidence type="ECO:0000256" key="1">
    <source>
        <dbReference type="ARBA" id="ARBA00022723"/>
    </source>
</evidence>
<dbReference type="InterPro" id="IPR001305">
    <property type="entry name" value="HSP_DnaJ_Cys-rich_dom"/>
</dbReference>
<dbReference type="Gene3D" id="2.60.260.20">
    <property type="entry name" value="Urease metallochaperone UreE, N-terminal domain"/>
    <property type="match status" value="2"/>
</dbReference>
<dbReference type="GO" id="GO:0030544">
    <property type="term" value="F:Hsp70 protein binding"/>
    <property type="evidence" value="ECO:0007669"/>
    <property type="project" value="InterPro"/>
</dbReference>
<keyword evidence="3 5" id="KW-0863">Zinc-finger</keyword>
<feature type="zinc finger region" description="CR-type" evidence="5">
    <location>
        <begin position="49"/>
        <end position="132"/>
    </location>
</feature>
<evidence type="ECO:0000256" key="6">
    <source>
        <dbReference type="SAM" id="MobiDB-lite"/>
    </source>
</evidence>
<keyword evidence="2" id="KW-0677">Repeat</keyword>
<gene>
    <name evidence="8" type="ORF">TRSC58_03944</name>
</gene>
<evidence type="ECO:0000259" key="7">
    <source>
        <dbReference type="PROSITE" id="PS51188"/>
    </source>
</evidence>
<feature type="compositionally biased region" description="Acidic residues" evidence="6">
    <location>
        <begin position="304"/>
        <end position="313"/>
    </location>
</feature>
<dbReference type="PANTHER" id="PTHR43888">
    <property type="entry name" value="DNAJ-LIKE-2, ISOFORM A-RELATED"/>
    <property type="match status" value="1"/>
</dbReference>
<dbReference type="Pfam" id="PF01556">
    <property type="entry name" value="DnaJ_C"/>
    <property type="match status" value="1"/>
</dbReference>
<dbReference type="InterPro" id="IPR008971">
    <property type="entry name" value="HSP40/DnaJ_pept-bd"/>
</dbReference>
<dbReference type="FunFam" id="2.10.230.10:FF:000001">
    <property type="entry name" value="DnaJ subfamily A member 2"/>
    <property type="match status" value="1"/>
</dbReference>
<dbReference type="InterPro" id="IPR002939">
    <property type="entry name" value="DnaJ_C"/>
</dbReference>
<dbReference type="VEuPathDB" id="TriTrypDB:TRSC58_03944"/>
<keyword evidence="1 5" id="KW-0479">Metal-binding</keyword>
<evidence type="ECO:0000256" key="4">
    <source>
        <dbReference type="ARBA" id="ARBA00022833"/>
    </source>
</evidence>
<sequence>MFGFSEDVSGMLNAFMSGMPPGFSHMGGRRRKQRVSYSLPVTLSDMYNGKSVELPYSRTIACIYCEGHGTNGRKSNVCRVCEGAGCRPIVRQMGMMMQQMSVSCDACGGSGLKVDPKDVCRVCHGKKTTEVESTLTVSVERGMHHQEEVVFPGEGNFDPYTGESGDIVIVLEQVKDERFVREEDDLHIIHTVTMAESLCGFQFVFRHLDGRELLVRRERGEITRPGEVKVVLGEGMPRLRHPGQYGDLVIKFNVVFPERLEQSQVDALRKALPPPKSVDLHQYDDAEECYVSREDLDHVRRELEEDVKEEEEGPSVGCAAQ</sequence>
<feature type="domain" description="CR-type" evidence="7">
    <location>
        <begin position="49"/>
        <end position="132"/>
    </location>
</feature>
<name>A0A061IYX1_TRYRA</name>
<keyword evidence="9" id="KW-1185">Reference proteome</keyword>
<proteinExistence type="predicted"/>
<keyword evidence="8" id="KW-0346">Stress response</keyword>
<evidence type="ECO:0000313" key="9">
    <source>
        <dbReference type="Proteomes" id="UP000031737"/>
    </source>
</evidence>
<dbReference type="CDD" id="cd10747">
    <property type="entry name" value="DnaJ_C"/>
    <property type="match status" value="1"/>
</dbReference>
<dbReference type="FunFam" id="2.60.260.20:FF:000003">
    <property type="entry name" value="DnaJ subfamily A member 2"/>
    <property type="match status" value="1"/>
</dbReference>
<protein>
    <submittedName>
        <fullName evidence="8">Heat shock protein DnaJ</fullName>
    </submittedName>
</protein>
<dbReference type="PROSITE" id="PS51188">
    <property type="entry name" value="ZF_CR"/>
    <property type="match status" value="1"/>
</dbReference>
<dbReference type="Pfam" id="PF00684">
    <property type="entry name" value="DnaJ_CXXCXGXG"/>
    <property type="match status" value="1"/>
</dbReference>
<dbReference type="GO" id="GO:0051082">
    <property type="term" value="F:unfolded protein binding"/>
    <property type="evidence" value="ECO:0007669"/>
    <property type="project" value="InterPro"/>
</dbReference>
<dbReference type="SUPFAM" id="SSF57938">
    <property type="entry name" value="DnaJ/Hsp40 cysteine-rich domain"/>
    <property type="match status" value="1"/>
</dbReference>
<evidence type="ECO:0000256" key="5">
    <source>
        <dbReference type="PROSITE-ProRule" id="PRU00546"/>
    </source>
</evidence>
<dbReference type="Proteomes" id="UP000031737">
    <property type="component" value="Unassembled WGS sequence"/>
</dbReference>
<comment type="caution">
    <text evidence="8">The sequence shown here is derived from an EMBL/GenBank/DDBJ whole genome shotgun (WGS) entry which is preliminary data.</text>
</comment>
<dbReference type="OrthoDB" id="550424at2759"/>
<dbReference type="InterPro" id="IPR044713">
    <property type="entry name" value="DNJA1/2-like"/>
</dbReference>
<keyword evidence="4 5" id="KW-0862">Zinc</keyword>
<evidence type="ECO:0000256" key="2">
    <source>
        <dbReference type="ARBA" id="ARBA00022737"/>
    </source>
</evidence>
<feature type="region of interest" description="Disordered" evidence="6">
    <location>
        <begin position="302"/>
        <end position="321"/>
    </location>
</feature>
<dbReference type="AlphaFoldDB" id="A0A061IYX1"/>
<reference evidence="8 9" key="1">
    <citation type="submission" date="2013-07" db="EMBL/GenBank/DDBJ databases">
        <authorList>
            <person name="Stoco P.H."/>
            <person name="Wagner G."/>
            <person name="Gerber A."/>
            <person name="Zaha A."/>
            <person name="Thompson C."/>
            <person name="Bartholomeu D.C."/>
            <person name="Luckemeyer D.D."/>
            <person name="Bahia D."/>
            <person name="Loreto E."/>
            <person name="Prestes E.B."/>
            <person name="Lima F.M."/>
            <person name="Rodrigues-Luiz G."/>
            <person name="Vallejo G.A."/>
            <person name="Filho J.F."/>
            <person name="Monteiro K.M."/>
            <person name="Tyler K.M."/>
            <person name="de Almeida L.G."/>
            <person name="Ortiz M.F."/>
            <person name="Siervo M.A."/>
            <person name="de Moraes M.H."/>
            <person name="Cunha O.L."/>
            <person name="Mendonca-Neto R."/>
            <person name="Silva R."/>
            <person name="Teixeira S.M."/>
            <person name="Murta S.M."/>
            <person name="Sincero T.C."/>
            <person name="Mendes T.A."/>
            <person name="Urmenyi T.P."/>
            <person name="Silva V.G."/>
            <person name="da Rocha W.D."/>
            <person name="Andersson B."/>
            <person name="Romanha A.J."/>
            <person name="Steindel M."/>
            <person name="de Vasconcelos A.T."/>
            <person name="Grisard E.C."/>
        </authorList>
    </citation>
    <scope>NUCLEOTIDE SEQUENCE [LARGE SCALE GENOMIC DNA]</scope>
    <source>
        <strain evidence="8 9">SC58</strain>
    </source>
</reference>
<dbReference type="Gene3D" id="2.10.230.10">
    <property type="entry name" value="Heat shock protein DnaJ, cysteine-rich domain"/>
    <property type="match status" value="1"/>
</dbReference>
<dbReference type="InterPro" id="IPR036410">
    <property type="entry name" value="HSP_DnaJ_Cys-rich_dom_sf"/>
</dbReference>
<evidence type="ECO:0000256" key="3">
    <source>
        <dbReference type="ARBA" id="ARBA00022771"/>
    </source>
</evidence>
<organism evidence="8 9">
    <name type="scientific">Trypanosoma rangeli SC58</name>
    <dbReference type="NCBI Taxonomy" id="429131"/>
    <lineage>
        <taxon>Eukaryota</taxon>
        <taxon>Discoba</taxon>
        <taxon>Euglenozoa</taxon>
        <taxon>Kinetoplastea</taxon>
        <taxon>Metakinetoplastina</taxon>
        <taxon>Trypanosomatida</taxon>
        <taxon>Trypanosomatidae</taxon>
        <taxon>Trypanosoma</taxon>
        <taxon>Herpetosoma</taxon>
    </lineage>
</organism>
<dbReference type="GO" id="GO:0008270">
    <property type="term" value="F:zinc ion binding"/>
    <property type="evidence" value="ECO:0007669"/>
    <property type="project" value="UniProtKB-KW"/>
</dbReference>
<dbReference type="GO" id="GO:0006457">
    <property type="term" value="P:protein folding"/>
    <property type="evidence" value="ECO:0007669"/>
    <property type="project" value="InterPro"/>
</dbReference>
<dbReference type="SUPFAM" id="SSF49493">
    <property type="entry name" value="HSP40/DnaJ peptide-binding domain"/>
    <property type="match status" value="2"/>
</dbReference>
<accession>A0A061IYX1</accession>
<evidence type="ECO:0000313" key="8">
    <source>
        <dbReference type="EMBL" id="ESL08353.1"/>
    </source>
</evidence>
<dbReference type="EMBL" id="AUPL01003944">
    <property type="protein sequence ID" value="ESL08353.1"/>
    <property type="molecule type" value="Genomic_DNA"/>
</dbReference>